<protein>
    <submittedName>
        <fullName evidence="1">Uncharacterized protein</fullName>
    </submittedName>
</protein>
<dbReference type="AlphaFoldDB" id="A0A139A979"/>
<dbReference type="Gene3D" id="1.25.40.10">
    <property type="entry name" value="Tetratricopeptide repeat domain"/>
    <property type="match status" value="1"/>
</dbReference>
<organism evidence="1 2">
    <name type="scientific">Gonapodya prolifera (strain JEL478)</name>
    <name type="common">Monoblepharis prolifera</name>
    <dbReference type="NCBI Taxonomy" id="1344416"/>
    <lineage>
        <taxon>Eukaryota</taxon>
        <taxon>Fungi</taxon>
        <taxon>Fungi incertae sedis</taxon>
        <taxon>Chytridiomycota</taxon>
        <taxon>Chytridiomycota incertae sedis</taxon>
        <taxon>Monoblepharidomycetes</taxon>
        <taxon>Monoblepharidales</taxon>
        <taxon>Gonapodyaceae</taxon>
        <taxon>Gonapodya</taxon>
    </lineage>
</organism>
<dbReference type="PANTHER" id="PTHR47908">
    <property type="match status" value="1"/>
</dbReference>
<reference evidence="1 2" key="1">
    <citation type="journal article" date="2015" name="Genome Biol. Evol.">
        <title>Phylogenomic analyses indicate that early fungi evolved digesting cell walls of algal ancestors of land plants.</title>
        <authorList>
            <person name="Chang Y."/>
            <person name="Wang S."/>
            <person name="Sekimoto S."/>
            <person name="Aerts A.L."/>
            <person name="Choi C."/>
            <person name="Clum A."/>
            <person name="LaButti K.M."/>
            <person name="Lindquist E.A."/>
            <person name="Yee Ngan C."/>
            <person name="Ohm R.A."/>
            <person name="Salamov A.A."/>
            <person name="Grigoriev I.V."/>
            <person name="Spatafora J.W."/>
            <person name="Berbee M.L."/>
        </authorList>
    </citation>
    <scope>NUCLEOTIDE SEQUENCE [LARGE SCALE GENOMIC DNA]</scope>
    <source>
        <strain evidence="1 2">JEL478</strain>
    </source>
</reference>
<evidence type="ECO:0000313" key="2">
    <source>
        <dbReference type="Proteomes" id="UP000070544"/>
    </source>
</evidence>
<dbReference type="OrthoDB" id="2017782at2759"/>
<dbReference type="SUPFAM" id="SSF48452">
    <property type="entry name" value="TPR-like"/>
    <property type="match status" value="1"/>
</dbReference>
<dbReference type="Proteomes" id="UP000070544">
    <property type="component" value="Unassembled WGS sequence"/>
</dbReference>
<sequence>MSASELVTRGMRLFVGGDIAASIRAFDDAMRLDPKIRPRLWQRGLSLYYADRFQDGAEQFAIDVSYNPNDTEESVWHFLCLSRMYNPSVARSRWLHVGQDPRPVMRAVYDVFHNPDAIPQAILDAARDTDGHDSFYAKLYVGLWWEAHEGPTSEGARRFLVESLDTGYGKTSQDYMVALARVHCRLRGWDQPGPNSK</sequence>
<dbReference type="InterPro" id="IPR011990">
    <property type="entry name" value="TPR-like_helical_dom_sf"/>
</dbReference>
<keyword evidence="2" id="KW-1185">Reference proteome</keyword>
<dbReference type="EMBL" id="KQ965781">
    <property type="protein sequence ID" value="KXS13219.1"/>
    <property type="molecule type" value="Genomic_DNA"/>
</dbReference>
<name>A0A139A979_GONPJ</name>
<gene>
    <name evidence="1" type="ORF">M427DRAFT_156882</name>
</gene>
<accession>A0A139A979</accession>
<evidence type="ECO:0000313" key="1">
    <source>
        <dbReference type="EMBL" id="KXS13219.1"/>
    </source>
</evidence>
<proteinExistence type="predicted"/>
<dbReference type="PANTHER" id="PTHR47908:SF2">
    <property type="entry name" value="TETRATRICOPEPTIDE REPEAT (TPR)-LIKE SUPERFAMILY PROTEIN"/>
    <property type="match status" value="1"/>
</dbReference>